<dbReference type="Pfam" id="PF02518">
    <property type="entry name" value="HATPase_c"/>
    <property type="match status" value="1"/>
</dbReference>
<dbReference type="SMART" id="SM00388">
    <property type="entry name" value="HisKA"/>
    <property type="match status" value="1"/>
</dbReference>
<feature type="domain" description="HAMP" evidence="16">
    <location>
        <begin position="69"/>
        <end position="121"/>
    </location>
</feature>
<proteinExistence type="predicted"/>
<dbReference type="SUPFAM" id="SSF55874">
    <property type="entry name" value="ATPase domain of HSP90 chaperone/DNA topoisomerase II/histidine kinase"/>
    <property type="match status" value="1"/>
</dbReference>
<evidence type="ECO:0000256" key="2">
    <source>
        <dbReference type="ARBA" id="ARBA00004651"/>
    </source>
</evidence>
<dbReference type="Gene3D" id="1.10.287.130">
    <property type="match status" value="1"/>
</dbReference>
<evidence type="ECO:0000256" key="14">
    <source>
        <dbReference type="SAM" id="Phobius"/>
    </source>
</evidence>
<keyword evidence="5" id="KW-0597">Phosphoprotein</keyword>
<evidence type="ECO:0000256" key="9">
    <source>
        <dbReference type="ARBA" id="ARBA00022777"/>
    </source>
</evidence>
<dbReference type="FunFam" id="1.10.287.130:FF:000001">
    <property type="entry name" value="Two-component sensor histidine kinase"/>
    <property type="match status" value="1"/>
</dbReference>
<dbReference type="InterPro" id="IPR036890">
    <property type="entry name" value="HATPase_C_sf"/>
</dbReference>
<dbReference type="CDD" id="cd00082">
    <property type="entry name" value="HisKA"/>
    <property type="match status" value="1"/>
</dbReference>
<evidence type="ECO:0000313" key="18">
    <source>
        <dbReference type="Proteomes" id="UP000245202"/>
    </source>
</evidence>
<evidence type="ECO:0000256" key="1">
    <source>
        <dbReference type="ARBA" id="ARBA00000085"/>
    </source>
</evidence>
<dbReference type="Gene3D" id="3.30.565.10">
    <property type="entry name" value="Histidine kinase-like ATPase, C-terminal domain"/>
    <property type="match status" value="1"/>
</dbReference>
<dbReference type="InterPro" id="IPR004358">
    <property type="entry name" value="Sig_transdc_His_kin-like_C"/>
</dbReference>
<dbReference type="InterPro" id="IPR003661">
    <property type="entry name" value="HisK_dim/P_dom"/>
</dbReference>
<keyword evidence="9 17" id="KW-0418">Kinase</keyword>
<evidence type="ECO:0000313" key="17">
    <source>
        <dbReference type="EMBL" id="GBG11254.1"/>
    </source>
</evidence>
<keyword evidence="8" id="KW-0547">Nucleotide-binding</keyword>
<gene>
    <name evidence="17" type="ORF">PAT3040_06048</name>
</gene>
<evidence type="ECO:0000256" key="13">
    <source>
        <dbReference type="ARBA" id="ARBA00023136"/>
    </source>
</evidence>
<dbReference type="InterPro" id="IPR003594">
    <property type="entry name" value="HATPase_dom"/>
</dbReference>
<comment type="catalytic activity">
    <reaction evidence="1">
        <text>ATP + protein L-histidine = ADP + protein N-phospho-L-histidine.</text>
        <dbReference type="EC" id="2.7.13.3"/>
    </reaction>
</comment>
<dbReference type="CDD" id="cd06225">
    <property type="entry name" value="HAMP"/>
    <property type="match status" value="1"/>
</dbReference>
<dbReference type="SUPFAM" id="SSF47384">
    <property type="entry name" value="Homodimeric domain of signal transducing histidine kinase"/>
    <property type="match status" value="1"/>
</dbReference>
<dbReference type="Pfam" id="PF00512">
    <property type="entry name" value="HisKA"/>
    <property type="match status" value="1"/>
</dbReference>
<keyword evidence="7 14" id="KW-0812">Transmembrane</keyword>
<feature type="transmembrane region" description="Helical" evidence="14">
    <location>
        <begin position="40"/>
        <end position="64"/>
    </location>
</feature>
<evidence type="ECO:0000256" key="3">
    <source>
        <dbReference type="ARBA" id="ARBA00012438"/>
    </source>
</evidence>
<feature type="transmembrane region" description="Helical" evidence="14">
    <location>
        <begin position="7"/>
        <end position="28"/>
    </location>
</feature>
<dbReference type="RefSeq" id="WP_108995593.1">
    <property type="nucleotide sequence ID" value="NZ_BDQX01000390.1"/>
</dbReference>
<dbReference type="InterPro" id="IPR050398">
    <property type="entry name" value="HssS/ArlS-like"/>
</dbReference>
<dbReference type="Gene3D" id="6.10.340.10">
    <property type="match status" value="1"/>
</dbReference>
<evidence type="ECO:0000256" key="4">
    <source>
        <dbReference type="ARBA" id="ARBA00022475"/>
    </source>
</evidence>
<keyword evidence="4" id="KW-1003">Cell membrane</keyword>
<dbReference type="PROSITE" id="PS50109">
    <property type="entry name" value="HIS_KIN"/>
    <property type="match status" value="1"/>
</dbReference>
<organism evidence="17 18">
    <name type="scientific">Paenibacillus agaridevorans</name>
    <dbReference type="NCBI Taxonomy" id="171404"/>
    <lineage>
        <taxon>Bacteria</taxon>
        <taxon>Bacillati</taxon>
        <taxon>Bacillota</taxon>
        <taxon>Bacilli</taxon>
        <taxon>Bacillales</taxon>
        <taxon>Paenibacillaceae</taxon>
        <taxon>Paenibacillus</taxon>
    </lineage>
</organism>
<dbReference type="InterPro" id="IPR005467">
    <property type="entry name" value="His_kinase_dom"/>
</dbReference>
<evidence type="ECO:0000259" key="16">
    <source>
        <dbReference type="PROSITE" id="PS50885"/>
    </source>
</evidence>
<dbReference type="PANTHER" id="PTHR45528">
    <property type="entry name" value="SENSOR HISTIDINE KINASE CPXA"/>
    <property type="match status" value="1"/>
</dbReference>
<dbReference type="CDD" id="cd00075">
    <property type="entry name" value="HATPase"/>
    <property type="match status" value="1"/>
</dbReference>
<sequence length="359" mass="39667">MRTGLRFKLISSLVIVAIVPILILGLVGSMDSGNSGAGSVMYTNIMIGITALILILVGISVMLAKIISRDILVPLKELSTAADNIVRGDYEFRVAYRGNNEMGRFSEAFEVMRSKLQESLEQQRLSEQARKELITTISHDLRTPLSSIKGYVEGLQDGIVHDKAKYERYLAIIKNKTVKLDSLIEELFQITQLESGHLIMQAELENSQELLEDLIRPFELEFMDLNAELIVHRPFPALPIRADRARIAQVFDNLLGNALKYAGAGESSITISAKREASFLRIRVGDNGSGIAEEDLPHIFDRFYRGDKSRSSKYGGSGLGLFICKKIIEVHGGTISVRSRLGAGSLFEISLPVVETAGR</sequence>
<dbReference type="PANTHER" id="PTHR45528:SF1">
    <property type="entry name" value="SENSOR HISTIDINE KINASE CPXA"/>
    <property type="match status" value="1"/>
</dbReference>
<dbReference type="EC" id="2.7.13.3" evidence="3"/>
<accession>A0A2R5F4Z1</accession>
<dbReference type="AlphaFoldDB" id="A0A2R5F4Z1"/>
<keyword evidence="10" id="KW-0067">ATP-binding</keyword>
<dbReference type="Pfam" id="PF00672">
    <property type="entry name" value="HAMP"/>
    <property type="match status" value="1"/>
</dbReference>
<dbReference type="GO" id="GO:0005886">
    <property type="term" value="C:plasma membrane"/>
    <property type="evidence" value="ECO:0007669"/>
    <property type="project" value="UniProtKB-SubCell"/>
</dbReference>
<reference evidence="17 18" key="1">
    <citation type="submission" date="2017-08" db="EMBL/GenBank/DDBJ databases">
        <title>Substantial Increase in Enzyme Production by Combined Drug-Resistance Mutations in Paenibacillus agaridevorans.</title>
        <authorList>
            <person name="Tanaka Y."/>
            <person name="Funane K."/>
            <person name="Hosaka T."/>
            <person name="Shiwa Y."/>
            <person name="Fujita N."/>
            <person name="Miyazaki T."/>
            <person name="Yoshikawa H."/>
            <person name="Murakami K."/>
            <person name="Kasahara K."/>
            <person name="Inaoka T."/>
            <person name="Hiraga Y."/>
            <person name="Ochi K."/>
        </authorList>
    </citation>
    <scope>NUCLEOTIDE SEQUENCE [LARGE SCALE GENOMIC DNA]</scope>
    <source>
        <strain evidence="17 18">T-3040</strain>
    </source>
</reference>
<evidence type="ECO:0000259" key="15">
    <source>
        <dbReference type="PROSITE" id="PS50109"/>
    </source>
</evidence>
<keyword evidence="13 14" id="KW-0472">Membrane</keyword>
<dbReference type="GO" id="GO:0005524">
    <property type="term" value="F:ATP binding"/>
    <property type="evidence" value="ECO:0007669"/>
    <property type="project" value="UniProtKB-KW"/>
</dbReference>
<evidence type="ECO:0000256" key="8">
    <source>
        <dbReference type="ARBA" id="ARBA00022741"/>
    </source>
</evidence>
<evidence type="ECO:0000256" key="12">
    <source>
        <dbReference type="ARBA" id="ARBA00023012"/>
    </source>
</evidence>
<dbReference type="GO" id="GO:0000155">
    <property type="term" value="F:phosphorelay sensor kinase activity"/>
    <property type="evidence" value="ECO:0007669"/>
    <property type="project" value="InterPro"/>
</dbReference>
<dbReference type="SMART" id="SM00387">
    <property type="entry name" value="HATPase_c"/>
    <property type="match status" value="1"/>
</dbReference>
<dbReference type="InterPro" id="IPR003660">
    <property type="entry name" value="HAMP_dom"/>
</dbReference>
<dbReference type="SMART" id="SM00304">
    <property type="entry name" value="HAMP"/>
    <property type="match status" value="1"/>
</dbReference>
<dbReference type="InterPro" id="IPR036097">
    <property type="entry name" value="HisK_dim/P_sf"/>
</dbReference>
<evidence type="ECO:0000256" key="7">
    <source>
        <dbReference type="ARBA" id="ARBA00022692"/>
    </source>
</evidence>
<dbReference type="SUPFAM" id="SSF158472">
    <property type="entry name" value="HAMP domain-like"/>
    <property type="match status" value="1"/>
</dbReference>
<dbReference type="Proteomes" id="UP000245202">
    <property type="component" value="Unassembled WGS sequence"/>
</dbReference>
<name>A0A2R5F4Z1_9BACL</name>
<keyword evidence="12" id="KW-0902">Two-component regulatory system</keyword>
<comment type="subcellular location">
    <subcellularLocation>
        <location evidence="2">Cell membrane</location>
        <topology evidence="2">Multi-pass membrane protein</topology>
    </subcellularLocation>
</comment>
<dbReference type="PRINTS" id="PR00344">
    <property type="entry name" value="BCTRLSENSOR"/>
</dbReference>
<comment type="caution">
    <text evidence="17">The sequence shown here is derived from an EMBL/GenBank/DDBJ whole genome shotgun (WGS) entry which is preliminary data.</text>
</comment>
<feature type="domain" description="Histidine kinase" evidence="15">
    <location>
        <begin position="136"/>
        <end position="355"/>
    </location>
</feature>
<keyword evidence="6" id="KW-0808">Transferase</keyword>
<dbReference type="EMBL" id="BDQX01000390">
    <property type="protein sequence ID" value="GBG11254.1"/>
    <property type="molecule type" value="Genomic_DNA"/>
</dbReference>
<dbReference type="FunFam" id="3.30.565.10:FF:000006">
    <property type="entry name" value="Sensor histidine kinase WalK"/>
    <property type="match status" value="1"/>
</dbReference>
<evidence type="ECO:0000256" key="11">
    <source>
        <dbReference type="ARBA" id="ARBA00022989"/>
    </source>
</evidence>
<protein>
    <recommendedName>
        <fullName evidence="3">histidine kinase</fullName>
        <ecNumber evidence="3">2.7.13.3</ecNumber>
    </recommendedName>
</protein>
<evidence type="ECO:0000256" key="5">
    <source>
        <dbReference type="ARBA" id="ARBA00022553"/>
    </source>
</evidence>
<keyword evidence="18" id="KW-1185">Reference proteome</keyword>
<evidence type="ECO:0000256" key="6">
    <source>
        <dbReference type="ARBA" id="ARBA00022679"/>
    </source>
</evidence>
<keyword evidence="11 14" id="KW-1133">Transmembrane helix</keyword>
<dbReference type="PROSITE" id="PS50885">
    <property type="entry name" value="HAMP"/>
    <property type="match status" value="1"/>
</dbReference>
<evidence type="ECO:0000256" key="10">
    <source>
        <dbReference type="ARBA" id="ARBA00022840"/>
    </source>
</evidence>